<evidence type="ECO:0000259" key="1">
    <source>
        <dbReference type="PROSITE" id="PS50181"/>
    </source>
</evidence>
<dbReference type="EMBL" id="LNZB01000020">
    <property type="protein sequence ID" value="KTD81758.1"/>
    <property type="molecule type" value="Genomic_DNA"/>
</dbReference>
<keyword evidence="3" id="KW-1185">Reference proteome</keyword>
<proteinExistence type="predicted"/>
<protein>
    <recommendedName>
        <fullName evidence="1">F-box domain-containing protein</fullName>
    </recommendedName>
</protein>
<dbReference type="Proteomes" id="UP000054729">
    <property type="component" value="Unassembled WGS sequence"/>
</dbReference>
<feature type="domain" description="F-box" evidence="1">
    <location>
        <begin position="46"/>
        <end position="94"/>
    </location>
</feature>
<reference evidence="2 3" key="1">
    <citation type="submission" date="2015-11" db="EMBL/GenBank/DDBJ databases">
        <title>Genomic analysis of 38 Legionella species identifies large and diverse effector repertoires.</title>
        <authorList>
            <person name="Burstein D."/>
            <person name="Amaro F."/>
            <person name="Zusman T."/>
            <person name="Lifshitz Z."/>
            <person name="Cohen O."/>
            <person name="Gilbert J.A."/>
            <person name="Pupko T."/>
            <person name="Shuman H.A."/>
            <person name="Segal G."/>
        </authorList>
    </citation>
    <scope>NUCLEOTIDE SEQUENCE [LARGE SCALE GENOMIC DNA]</scope>
    <source>
        <strain evidence="2 3">ATCC 51914</strain>
    </source>
</reference>
<evidence type="ECO:0000313" key="2">
    <source>
        <dbReference type="EMBL" id="KTD81758.1"/>
    </source>
</evidence>
<dbReference type="InterPro" id="IPR001810">
    <property type="entry name" value="F-box_dom"/>
</dbReference>
<dbReference type="InterPro" id="IPR036047">
    <property type="entry name" value="F-box-like_dom_sf"/>
</dbReference>
<dbReference type="RefSeq" id="WP_058479822.1">
    <property type="nucleotide sequence ID" value="NZ_CAAAIQ010000031.1"/>
</dbReference>
<dbReference type="PROSITE" id="PS50181">
    <property type="entry name" value="FBOX"/>
    <property type="match status" value="1"/>
</dbReference>
<dbReference type="PATRIC" id="fig|66969.6.peg.1103"/>
<dbReference type="SUPFAM" id="SSF81383">
    <property type="entry name" value="F-box domain"/>
    <property type="match status" value="1"/>
</dbReference>
<accession>A0A0W1AKG1</accession>
<sequence>MPFFKPIGRDKDASFKAKAAKPNHQRAVENKIVPKMQFKKPLTVNEGYFETLPSEIIQHVMLFLDVKTLGRLASTNSAIRDLVSQFPGEVSVKLFQSNHCGTFSELNSKYQHFLIAKNARQRELDAINGMKESIKQKKIELRGKIGPSHKYNCISQEEKALTFGFLLLGIVGGGLFSCCFPIECVVSGLIGGAVAAPVPLAVSRTKKCLCQACIECKESEMIEREANLESNFPEPSANQI</sequence>
<dbReference type="Pfam" id="PF00646">
    <property type="entry name" value="F-box"/>
    <property type="match status" value="1"/>
</dbReference>
<gene>
    <name evidence="2" type="ORF">Lwal_1010</name>
</gene>
<dbReference type="AlphaFoldDB" id="A0A0W1AKG1"/>
<evidence type="ECO:0000313" key="3">
    <source>
        <dbReference type="Proteomes" id="UP000054729"/>
    </source>
</evidence>
<name>A0A0W1AKG1_9GAMM</name>
<dbReference type="STRING" id="66969.Lwal_1010"/>
<organism evidence="2 3">
    <name type="scientific">Legionella waltersii</name>
    <dbReference type="NCBI Taxonomy" id="66969"/>
    <lineage>
        <taxon>Bacteria</taxon>
        <taxon>Pseudomonadati</taxon>
        <taxon>Pseudomonadota</taxon>
        <taxon>Gammaproteobacteria</taxon>
        <taxon>Legionellales</taxon>
        <taxon>Legionellaceae</taxon>
        <taxon>Legionella</taxon>
    </lineage>
</organism>
<comment type="caution">
    <text evidence="2">The sequence shown here is derived from an EMBL/GenBank/DDBJ whole genome shotgun (WGS) entry which is preliminary data.</text>
</comment>